<dbReference type="Proteomes" id="UP000230423">
    <property type="component" value="Unassembled WGS sequence"/>
</dbReference>
<comment type="subcellular location">
    <subcellularLocation>
        <location evidence="9">Cytoplasm</location>
    </subcellularLocation>
    <subcellularLocation>
        <location evidence="9">Nucleus</location>
    </subcellularLocation>
</comment>
<accession>A0A2G9UWA0</accession>
<feature type="binding site" evidence="9">
    <location>
        <begin position="207"/>
        <end position="208"/>
    </location>
    <ligand>
        <name>ATP</name>
        <dbReference type="ChEBI" id="CHEBI:30616"/>
    </ligand>
</feature>
<comment type="activity regulation">
    <text evidence="9">Activated by a monovalent cation that binds near, but not in, the active site. The most likely occupant of the site in vivo is potassium. Ion binding induces a conformational change that may alter substrate affinity.</text>
</comment>
<reference evidence="11 12" key="1">
    <citation type="submission" date="2015-09" db="EMBL/GenBank/DDBJ databases">
        <title>Draft genome of the parasitic nematode Teladorsagia circumcincta isolate WARC Sus (inbred).</title>
        <authorList>
            <person name="Mitreva M."/>
        </authorList>
    </citation>
    <scope>NUCLEOTIDE SEQUENCE [LARGE SCALE GENOMIC DNA]</scope>
    <source>
        <strain evidence="11 12">S</strain>
    </source>
</reference>
<dbReference type="CDD" id="cd01174">
    <property type="entry name" value="ribokinase"/>
    <property type="match status" value="1"/>
</dbReference>
<dbReference type="GO" id="GO:0005829">
    <property type="term" value="C:cytosol"/>
    <property type="evidence" value="ECO:0007669"/>
    <property type="project" value="TreeGrafter"/>
</dbReference>
<comment type="catalytic activity">
    <reaction evidence="9">
        <text>D-ribose + ATP = D-ribose 5-phosphate + ADP + H(+)</text>
        <dbReference type="Rhea" id="RHEA:13697"/>
        <dbReference type="ChEBI" id="CHEBI:15378"/>
        <dbReference type="ChEBI" id="CHEBI:30616"/>
        <dbReference type="ChEBI" id="CHEBI:47013"/>
        <dbReference type="ChEBI" id="CHEBI:78346"/>
        <dbReference type="ChEBI" id="CHEBI:456216"/>
        <dbReference type="EC" id="2.7.1.15"/>
    </reaction>
</comment>
<dbReference type="EMBL" id="KZ345267">
    <property type="protein sequence ID" value="PIO74497.1"/>
    <property type="molecule type" value="Genomic_DNA"/>
</dbReference>
<dbReference type="HAMAP" id="MF_01987">
    <property type="entry name" value="Ribokinase"/>
    <property type="match status" value="1"/>
</dbReference>
<evidence type="ECO:0000259" key="10">
    <source>
        <dbReference type="Pfam" id="PF00294"/>
    </source>
</evidence>
<feature type="binding site" evidence="9">
    <location>
        <position position="202"/>
    </location>
    <ligand>
        <name>K(+)</name>
        <dbReference type="ChEBI" id="CHEBI:29103"/>
    </ligand>
</feature>
<comment type="subunit">
    <text evidence="9">Homodimer.</text>
</comment>
<dbReference type="InterPro" id="IPR029056">
    <property type="entry name" value="Ribokinase-like"/>
</dbReference>
<feature type="binding site" evidence="9">
    <location>
        <position position="204"/>
    </location>
    <ligand>
        <name>K(+)</name>
        <dbReference type="ChEBI" id="CHEBI:29103"/>
    </ligand>
</feature>
<evidence type="ECO:0000256" key="3">
    <source>
        <dbReference type="ARBA" id="ARBA00022741"/>
    </source>
</evidence>
<dbReference type="GO" id="GO:0005634">
    <property type="term" value="C:nucleus"/>
    <property type="evidence" value="ECO:0007669"/>
    <property type="project" value="UniProtKB-SubCell"/>
</dbReference>
<feature type="binding site" evidence="9">
    <location>
        <begin position="41"/>
        <end position="45"/>
    </location>
    <ligand>
        <name>substrate</name>
    </ligand>
</feature>
<dbReference type="PANTHER" id="PTHR10584:SF166">
    <property type="entry name" value="RIBOKINASE"/>
    <property type="match status" value="1"/>
</dbReference>
<feature type="binding site" evidence="9">
    <location>
        <begin position="13"/>
        <end position="15"/>
    </location>
    <ligand>
        <name>substrate</name>
    </ligand>
</feature>
<organism evidence="11 12">
    <name type="scientific">Teladorsagia circumcincta</name>
    <name type="common">Brown stomach worm</name>
    <name type="synonym">Ostertagia circumcincta</name>
    <dbReference type="NCBI Taxonomy" id="45464"/>
    <lineage>
        <taxon>Eukaryota</taxon>
        <taxon>Metazoa</taxon>
        <taxon>Ecdysozoa</taxon>
        <taxon>Nematoda</taxon>
        <taxon>Chromadorea</taxon>
        <taxon>Rhabditida</taxon>
        <taxon>Rhabditina</taxon>
        <taxon>Rhabditomorpha</taxon>
        <taxon>Strongyloidea</taxon>
        <taxon>Trichostrongylidae</taxon>
        <taxon>Teladorsagia</taxon>
    </lineage>
</organism>
<proteinExistence type="inferred from homology"/>
<evidence type="ECO:0000256" key="2">
    <source>
        <dbReference type="ARBA" id="ARBA00022723"/>
    </source>
</evidence>
<dbReference type="Gene3D" id="3.40.1190.20">
    <property type="match status" value="2"/>
</dbReference>
<evidence type="ECO:0000256" key="7">
    <source>
        <dbReference type="ARBA" id="ARBA00022958"/>
    </source>
</evidence>
<evidence type="ECO:0000256" key="5">
    <source>
        <dbReference type="ARBA" id="ARBA00022840"/>
    </source>
</evidence>
<protein>
    <recommendedName>
        <fullName evidence="9">Ribokinase</fullName>
        <shortName evidence="9">RK</shortName>
        <ecNumber evidence="9">2.7.1.15</ecNumber>
    </recommendedName>
</protein>
<sequence length="274" mass="28934">MSPPKIVVFGTIIQDLISYTERFPRPGETVRGTEFLSARGGKSANQAVAAARLGAQVTLIAKVGDDILGEENIKGLQESGVNVDRIEKSSNKPTGTALITVNAVGEHIMVVSLGANLELDESSAVRHADVLSGADVVIAQARAAVISRMVVNDVDGAKTAAAVIQRMGPRNVIITLGADGCVFKGSDESASHIPGTPSEVVDTTGAGDCFCGSLAFFIAHNRRRGVYSSCDDCCIRDALKKAATIASLSVTRKGAQNSFWTRDEILQRYPDVFK</sequence>
<dbReference type="EC" id="2.7.1.15" evidence="9"/>
<comment type="function">
    <text evidence="9">Catalyzes the phosphorylation of ribose at O-5 in a reaction requiring ATP and magnesium. The resulting D-ribose-5-phosphate can then be used either for sythesis of nucleotides, histidine, and tryptophan, or as a component of the pentose phosphate pathway.</text>
</comment>
<feature type="binding site" evidence="9">
    <location>
        <position position="254"/>
    </location>
    <ligand>
        <name>K(+)</name>
        <dbReference type="ChEBI" id="CHEBI:29103"/>
    </ligand>
</feature>
<comment type="cofactor">
    <cofactor evidence="9">
        <name>Mg(2+)</name>
        <dbReference type="ChEBI" id="CHEBI:18420"/>
    </cofactor>
    <text evidence="9">Requires a divalent cation, most likely magnesium in vivo, as an electrophilic catalyst to aid phosphoryl group transfer. It is the chelate of the metal and the nucleotide that is the actual substrate.</text>
</comment>
<dbReference type="AlphaFoldDB" id="A0A2G9UWA0"/>
<keyword evidence="6 9" id="KW-0460">Magnesium</keyword>
<dbReference type="Pfam" id="PF00294">
    <property type="entry name" value="PfkB"/>
    <property type="match status" value="1"/>
</dbReference>
<evidence type="ECO:0000313" key="12">
    <source>
        <dbReference type="Proteomes" id="UP000230423"/>
    </source>
</evidence>
<keyword evidence="8 9" id="KW-0119">Carbohydrate metabolism</keyword>
<feature type="binding site" evidence="9">
    <location>
        <begin position="175"/>
        <end position="180"/>
    </location>
    <ligand>
        <name>ATP</name>
        <dbReference type="ChEBI" id="CHEBI:30616"/>
    </ligand>
</feature>
<dbReference type="InterPro" id="IPR011877">
    <property type="entry name" value="Ribokinase"/>
</dbReference>
<feature type="binding site" evidence="9">
    <location>
        <position position="252"/>
    </location>
    <ligand>
        <name>K(+)</name>
        <dbReference type="ChEBI" id="CHEBI:29103"/>
    </ligand>
</feature>
<evidence type="ECO:0000256" key="9">
    <source>
        <dbReference type="HAMAP-Rule" id="MF_03215"/>
    </source>
</evidence>
<keyword evidence="2 9" id="KW-0479">Metal-binding</keyword>
<comment type="pathway">
    <text evidence="9">Carbohydrate metabolism; D-ribose degradation; D-ribose 5-phosphate from beta-D-ribopyranose: step 2/2.</text>
</comment>
<name>A0A2G9UWA0_TELCI</name>
<dbReference type="PANTHER" id="PTHR10584">
    <property type="entry name" value="SUGAR KINASE"/>
    <property type="match status" value="1"/>
</dbReference>
<feature type="domain" description="Carbohydrate kinase PfkB" evidence="10">
    <location>
        <begin position="5"/>
        <end position="138"/>
    </location>
</feature>
<dbReference type="GO" id="GO:0005524">
    <property type="term" value="F:ATP binding"/>
    <property type="evidence" value="ECO:0007669"/>
    <property type="project" value="UniProtKB-UniRule"/>
</dbReference>
<keyword evidence="1 9" id="KW-0808">Transferase</keyword>
<evidence type="ECO:0000313" key="11">
    <source>
        <dbReference type="EMBL" id="PIO74497.1"/>
    </source>
</evidence>
<dbReference type="GO" id="GO:0019303">
    <property type="term" value="P:D-ribose catabolic process"/>
    <property type="evidence" value="ECO:0007669"/>
    <property type="project" value="UniProtKB-UniRule"/>
</dbReference>
<keyword evidence="4 9" id="KW-0418">Kinase</keyword>
<keyword evidence="9" id="KW-0963">Cytoplasm</keyword>
<gene>
    <name evidence="11" type="ORF">TELCIR_03493</name>
</gene>
<comment type="caution">
    <text evidence="9">Lacks conserved residue(s) required for the propagation of feature annotation.</text>
</comment>
<dbReference type="OrthoDB" id="415590at2759"/>
<dbReference type="GO" id="GO:0046872">
    <property type="term" value="F:metal ion binding"/>
    <property type="evidence" value="ECO:0007669"/>
    <property type="project" value="UniProtKB-KW"/>
</dbReference>
<feature type="binding site" evidence="9">
    <location>
        <position position="152"/>
    </location>
    <ligand>
        <name>ATP</name>
        <dbReference type="ChEBI" id="CHEBI:30616"/>
    </ligand>
</feature>
<keyword evidence="9" id="KW-0539">Nucleus</keyword>
<dbReference type="InterPro" id="IPR002139">
    <property type="entry name" value="Ribo/fructo_kinase"/>
</dbReference>
<comment type="similarity">
    <text evidence="9">Belongs to the carbohydrate kinase PfkB family. Ribokinase subfamily.</text>
</comment>
<feature type="active site" description="Proton acceptor" evidence="9">
    <location>
        <position position="208"/>
    </location>
</feature>
<keyword evidence="5 9" id="KW-0067">ATP-binding</keyword>
<keyword evidence="7 9" id="KW-0630">Potassium</keyword>
<keyword evidence="3 9" id="KW-0547">Nucleotide-binding</keyword>
<feature type="binding site" evidence="9">
    <location>
        <position position="249"/>
    </location>
    <ligand>
        <name>K(+)</name>
        <dbReference type="ChEBI" id="CHEBI:29103"/>
    </ligand>
</feature>
<evidence type="ECO:0000256" key="1">
    <source>
        <dbReference type="ARBA" id="ARBA00022679"/>
    </source>
</evidence>
<dbReference type="PRINTS" id="PR00990">
    <property type="entry name" value="RIBOKINASE"/>
</dbReference>
<keyword evidence="12" id="KW-1185">Reference proteome</keyword>
<evidence type="ECO:0000256" key="4">
    <source>
        <dbReference type="ARBA" id="ARBA00022777"/>
    </source>
</evidence>
<dbReference type="SUPFAM" id="SSF53613">
    <property type="entry name" value="Ribokinase-like"/>
    <property type="match status" value="1"/>
</dbReference>
<dbReference type="UniPathway" id="UPA00916">
    <property type="reaction ID" value="UER00889"/>
</dbReference>
<evidence type="ECO:0000256" key="8">
    <source>
        <dbReference type="ARBA" id="ARBA00023277"/>
    </source>
</evidence>
<dbReference type="InterPro" id="IPR011611">
    <property type="entry name" value="PfkB_dom"/>
</dbReference>
<dbReference type="GO" id="GO:0004747">
    <property type="term" value="F:ribokinase activity"/>
    <property type="evidence" value="ECO:0007669"/>
    <property type="project" value="UniProtKB-UniRule"/>
</dbReference>
<feature type="binding site" evidence="9">
    <location>
        <position position="258"/>
    </location>
    <ligand>
        <name>K(+)</name>
        <dbReference type="ChEBI" id="CHEBI:29103"/>
    </ligand>
</feature>
<feature type="binding site" evidence="9">
    <location>
        <position position="208"/>
    </location>
    <ligand>
        <name>substrate</name>
    </ligand>
</feature>
<evidence type="ECO:0000256" key="6">
    <source>
        <dbReference type="ARBA" id="ARBA00022842"/>
    </source>
</evidence>